<evidence type="ECO:0000313" key="1">
    <source>
        <dbReference type="EMBL" id="KRX34439.1"/>
    </source>
</evidence>
<name>A0A0V0T7A7_9BILA</name>
<dbReference type="EMBL" id="JYDJ01000568">
    <property type="protein sequence ID" value="KRX34439.1"/>
    <property type="molecule type" value="Genomic_DNA"/>
</dbReference>
<evidence type="ECO:0000313" key="2">
    <source>
        <dbReference type="Proteomes" id="UP000055048"/>
    </source>
</evidence>
<organism evidence="1 2">
    <name type="scientific">Trichinella murrelli</name>
    <dbReference type="NCBI Taxonomy" id="144512"/>
    <lineage>
        <taxon>Eukaryota</taxon>
        <taxon>Metazoa</taxon>
        <taxon>Ecdysozoa</taxon>
        <taxon>Nematoda</taxon>
        <taxon>Enoplea</taxon>
        <taxon>Dorylaimia</taxon>
        <taxon>Trichinellida</taxon>
        <taxon>Trichinellidae</taxon>
        <taxon>Trichinella</taxon>
    </lineage>
</organism>
<comment type="caution">
    <text evidence="1">The sequence shown here is derived from an EMBL/GenBank/DDBJ whole genome shotgun (WGS) entry which is preliminary data.</text>
</comment>
<keyword evidence="2" id="KW-1185">Reference proteome</keyword>
<accession>A0A0V0T7A7</accession>
<sequence length="221" mass="25250">MTTQDRNFVETKQSFAYSFSQKNAPTQTFWSDSKGRFTTLKTFMEKLIAEGTLKTQKYGHLDTLCDSLKRITEWNDSTAASKAEQLRVAGCRSSILLSLAVLNKMLALALPLSKSFQDSCLEKNGGLNERSVFVRSGKQLKSCTIYGSRRKRRILPIDGAENFFGERYSVVPRQIASTPQQCYAIKCPYIPRFRSVRFKPIRKFDGPLVKIYRRPKRATHV</sequence>
<dbReference type="Proteomes" id="UP000055048">
    <property type="component" value="Unassembled WGS sequence"/>
</dbReference>
<reference evidence="1 2" key="1">
    <citation type="submission" date="2015-01" db="EMBL/GenBank/DDBJ databases">
        <title>Evolution of Trichinella species and genotypes.</title>
        <authorList>
            <person name="Korhonen P.K."/>
            <person name="Edoardo P."/>
            <person name="Giuseppe L.R."/>
            <person name="Gasser R.B."/>
        </authorList>
    </citation>
    <scope>NUCLEOTIDE SEQUENCE [LARGE SCALE GENOMIC DNA]</scope>
    <source>
        <strain evidence="1">ISS417</strain>
    </source>
</reference>
<protein>
    <submittedName>
        <fullName evidence="1">Uncharacterized protein</fullName>
    </submittedName>
</protein>
<dbReference type="AlphaFoldDB" id="A0A0V0T7A7"/>
<gene>
    <name evidence="1" type="ORF">T05_15375</name>
</gene>
<dbReference type="OrthoDB" id="6605210at2759"/>
<proteinExistence type="predicted"/>
<dbReference type="STRING" id="144512.A0A0V0T7A7"/>